<dbReference type="InterPro" id="IPR036915">
    <property type="entry name" value="Cyclin-like_sf"/>
</dbReference>
<dbReference type="InterPro" id="IPR004367">
    <property type="entry name" value="Cyclin_C-dom"/>
</dbReference>
<keyword evidence="1" id="KW-0132">Cell division</keyword>
<evidence type="ECO:0000256" key="4">
    <source>
        <dbReference type="RuleBase" id="RU000383"/>
    </source>
</evidence>
<keyword evidence="2 4" id="KW-0195">Cyclin</keyword>
<dbReference type="SUPFAM" id="SSF47954">
    <property type="entry name" value="Cyclin-like"/>
    <property type="match status" value="2"/>
</dbReference>
<dbReference type="FunFam" id="1.10.472.10:FF:000001">
    <property type="entry name" value="G2/mitotic-specific cyclin"/>
    <property type="match status" value="1"/>
</dbReference>
<accession>A0AAJ6VV64</accession>
<reference evidence="8" key="1">
    <citation type="submission" date="2025-08" db="UniProtKB">
        <authorList>
            <consortium name="RefSeq"/>
        </authorList>
    </citation>
    <scope>IDENTIFICATION</scope>
</reference>
<evidence type="ECO:0000256" key="1">
    <source>
        <dbReference type="ARBA" id="ARBA00022618"/>
    </source>
</evidence>
<dbReference type="Pfam" id="PF02984">
    <property type="entry name" value="Cyclin_C"/>
    <property type="match status" value="1"/>
</dbReference>
<evidence type="ECO:0000313" key="7">
    <source>
        <dbReference type="Proteomes" id="UP000694867"/>
    </source>
</evidence>
<gene>
    <name evidence="8" type="primary">LOC100905798</name>
</gene>
<name>A0AAJ6VV64_9ACAR</name>
<feature type="domain" description="Cyclin C-terminal" evidence="6">
    <location>
        <begin position="285"/>
        <end position="403"/>
    </location>
</feature>
<feature type="domain" description="Cyclin-like" evidence="5">
    <location>
        <begin position="289"/>
        <end position="372"/>
    </location>
</feature>
<dbReference type="GO" id="GO:0051301">
    <property type="term" value="P:cell division"/>
    <property type="evidence" value="ECO:0007669"/>
    <property type="project" value="UniProtKB-KW"/>
</dbReference>
<dbReference type="AlphaFoldDB" id="A0AAJ6VV64"/>
<dbReference type="InterPro" id="IPR039361">
    <property type="entry name" value="Cyclin"/>
</dbReference>
<dbReference type="KEGG" id="goe:100905798"/>
<dbReference type="CDD" id="cd20537">
    <property type="entry name" value="CYCLIN_CCNO-like_rpt2"/>
    <property type="match status" value="1"/>
</dbReference>
<feature type="domain" description="Cyclin-like" evidence="5">
    <location>
        <begin position="192"/>
        <end position="276"/>
    </location>
</feature>
<evidence type="ECO:0000256" key="2">
    <source>
        <dbReference type="ARBA" id="ARBA00023127"/>
    </source>
</evidence>
<dbReference type="Gene3D" id="1.10.472.10">
    <property type="entry name" value="Cyclin-like"/>
    <property type="match status" value="2"/>
</dbReference>
<dbReference type="PANTHER" id="PTHR10177">
    <property type="entry name" value="CYCLINS"/>
    <property type="match status" value="1"/>
</dbReference>
<dbReference type="SMART" id="SM00385">
    <property type="entry name" value="CYCLIN"/>
    <property type="match status" value="2"/>
</dbReference>
<protein>
    <submittedName>
        <fullName evidence="8">G2/mitotic-specific cyclin-A</fullName>
    </submittedName>
</protein>
<dbReference type="RefSeq" id="XP_003737252.2">
    <property type="nucleotide sequence ID" value="XM_003737204.2"/>
</dbReference>
<dbReference type="InterPro" id="IPR013763">
    <property type="entry name" value="Cyclin-like_dom"/>
</dbReference>
<keyword evidence="7" id="KW-1185">Reference proteome</keyword>
<sequence length="412" mass="46273">MATQSRINVFSDENHVLGGFPSADLRGKRAPITVLSEMGANHQINNCLALQPQNIPGFFDRKPLYARGPAKSLAAENENAEAESKTGSMLGDLLFGKLSTKTSPAAFDEVPRPMSMIGSPMAISPLVEDRDTLQKTTKKDEDKLLDDQYFTDLYGETHYVHLRSLELKLRPRYDYMRRQRDISSDMRSVLVDWLVEVNEEYQQSDESLFLTVSLIDRFLSMMSVVRGKLQLVGTAAILVAAKVEEIYPPQLTDLVYITDDTYTASQIIRMEALLLKNLEFFIGNAHALTFIQSFGIMAQISKRIAHMAQYICELSLLKIESLAFRPSELAAAAILLALHHIEGSIERWTPAIHEFSGIDSRQMQCAVNFLQTILLQANSSPHRAIRNKHAHRKYSSVSLLPVRPTAPHVETL</sequence>
<evidence type="ECO:0000259" key="6">
    <source>
        <dbReference type="SMART" id="SM01332"/>
    </source>
</evidence>
<dbReference type="InterPro" id="IPR006671">
    <property type="entry name" value="Cyclin_N"/>
</dbReference>
<evidence type="ECO:0000256" key="3">
    <source>
        <dbReference type="ARBA" id="ARBA00023306"/>
    </source>
</evidence>
<keyword evidence="3" id="KW-0131">Cell cycle</keyword>
<evidence type="ECO:0000313" key="8">
    <source>
        <dbReference type="RefSeq" id="XP_003737252.2"/>
    </source>
</evidence>
<proteinExistence type="inferred from homology"/>
<dbReference type="SMART" id="SM01332">
    <property type="entry name" value="Cyclin_C"/>
    <property type="match status" value="1"/>
</dbReference>
<organism evidence="7 8">
    <name type="scientific">Galendromus occidentalis</name>
    <name type="common">western predatory mite</name>
    <dbReference type="NCBI Taxonomy" id="34638"/>
    <lineage>
        <taxon>Eukaryota</taxon>
        <taxon>Metazoa</taxon>
        <taxon>Ecdysozoa</taxon>
        <taxon>Arthropoda</taxon>
        <taxon>Chelicerata</taxon>
        <taxon>Arachnida</taxon>
        <taxon>Acari</taxon>
        <taxon>Parasitiformes</taxon>
        <taxon>Mesostigmata</taxon>
        <taxon>Gamasina</taxon>
        <taxon>Phytoseioidea</taxon>
        <taxon>Phytoseiidae</taxon>
        <taxon>Typhlodrominae</taxon>
        <taxon>Galendromus</taxon>
    </lineage>
</organism>
<dbReference type="GeneID" id="100905798"/>
<dbReference type="Proteomes" id="UP000694867">
    <property type="component" value="Unplaced"/>
</dbReference>
<dbReference type="Pfam" id="PF00134">
    <property type="entry name" value="Cyclin_N"/>
    <property type="match status" value="1"/>
</dbReference>
<evidence type="ECO:0000259" key="5">
    <source>
        <dbReference type="SMART" id="SM00385"/>
    </source>
</evidence>
<comment type="similarity">
    <text evidence="4">Belongs to the cyclin family.</text>
</comment>